<evidence type="ECO:0000256" key="1">
    <source>
        <dbReference type="ARBA" id="ARBA00003343"/>
    </source>
</evidence>
<dbReference type="InterPro" id="IPR042080">
    <property type="entry name" value="RNA_2'-PTrans_N"/>
</dbReference>
<dbReference type="Proteomes" id="UP001221757">
    <property type="component" value="Unassembled WGS sequence"/>
</dbReference>
<feature type="region of interest" description="Disordered" evidence="7">
    <location>
        <begin position="19"/>
        <end position="40"/>
    </location>
</feature>
<evidence type="ECO:0000313" key="9">
    <source>
        <dbReference type="Proteomes" id="UP001221757"/>
    </source>
</evidence>
<dbReference type="PANTHER" id="PTHR12684">
    <property type="entry name" value="PUTATIVE PHOSPHOTRANSFERASE"/>
    <property type="match status" value="1"/>
</dbReference>
<evidence type="ECO:0000256" key="7">
    <source>
        <dbReference type="SAM" id="MobiDB-lite"/>
    </source>
</evidence>
<comment type="catalytic activity">
    <reaction evidence="6">
        <text>2'-phospho-[ligated tRNA] + NAD(+) = mature tRNA + ADP-alpha-D-ribose 1'',2''-cyclic phosphate + nicotinamide</text>
        <dbReference type="Rhea" id="RHEA:23324"/>
        <dbReference type="Rhea" id="RHEA-COMP:11106"/>
        <dbReference type="Rhea" id="RHEA-COMP:11107"/>
        <dbReference type="ChEBI" id="CHEBI:17154"/>
        <dbReference type="ChEBI" id="CHEBI:57540"/>
        <dbReference type="ChEBI" id="CHEBI:76596"/>
        <dbReference type="ChEBI" id="CHEBI:82883"/>
        <dbReference type="ChEBI" id="CHEBI:85027"/>
        <dbReference type="EC" id="2.7.1.160"/>
    </reaction>
</comment>
<dbReference type="AlphaFoldDB" id="A0AAD7H0B8"/>
<comment type="similarity">
    <text evidence="2">Belongs to the KptA/TPT1 family.</text>
</comment>
<keyword evidence="9" id="KW-1185">Reference proteome</keyword>
<dbReference type="Gene3D" id="1.10.10.970">
    <property type="entry name" value="RNA 2'-phosphotransferase, Tpt1/KptA family, N-terminal domain"/>
    <property type="match status" value="1"/>
</dbReference>
<feature type="compositionally biased region" description="Basic and acidic residues" evidence="7">
    <location>
        <begin position="267"/>
        <end position="285"/>
    </location>
</feature>
<protein>
    <recommendedName>
        <fullName evidence="3">2'-phosphotransferase</fullName>
        <ecNumber evidence="3">2.7.1.160</ecNumber>
    </recommendedName>
</protein>
<keyword evidence="5" id="KW-0520">NAD</keyword>
<dbReference type="GO" id="GO:0000215">
    <property type="term" value="F:tRNA 2'-phosphotransferase activity"/>
    <property type="evidence" value="ECO:0007669"/>
    <property type="project" value="UniProtKB-EC"/>
</dbReference>
<organism evidence="8 9">
    <name type="scientific">Mycena rosella</name>
    <name type="common">Pink bonnet</name>
    <name type="synonym">Agaricus rosellus</name>
    <dbReference type="NCBI Taxonomy" id="1033263"/>
    <lineage>
        <taxon>Eukaryota</taxon>
        <taxon>Fungi</taxon>
        <taxon>Dikarya</taxon>
        <taxon>Basidiomycota</taxon>
        <taxon>Agaricomycotina</taxon>
        <taxon>Agaricomycetes</taxon>
        <taxon>Agaricomycetidae</taxon>
        <taxon>Agaricales</taxon>
        <taxon>Marasmiineae</taxon>
        <taxon>Mycenaceae</taxon>
        <taxon>Mycena</taxon>
    </lineage>
</organism>
<evidence type="ECO:0000313" key="8">
    <source>
        <dbReference type="EMBL" id="KAJ7708955.1"/>
    </source>
</evidence>
<dbReference type="PANTHER" id="PTHR12684:SF2">
    <property type="entry name" value="TRNA 2'-PHOSPHOTRANSFERASE 1"/>
    <property type="match status" value="1"/>
</dbReference>
<dbReference type="InterPro" id="IPR002745">
    <property type="entry name" value="Ptrans_KptA/Tpt1"/>
</dbReference>
<dbReference type="Gene3D" id="3.20.170.30">
    <property type="match status" value="1"/>
</dbReference>
<reference evidence="8" key="1">
    <citation type="submission" date="2023-03" db="EMBL/GenBank/DDBJ databases">
        <title>Massive genome expansion in bonnet fungi (Mycena s.s.) driven by repeated elements and novel gene families across ecological guilds.</title>
        <authorList>
            <consortium name="Lawrence Berkeley National Laboratory"/>
            <person name="Harder C.B."/>
            <person name="Miyauchi S."/>
            <person name="Viragh M."/>
            <person name="Kuo A."/>
            <person name="Thoen E."/>
            <person name="Andreopoulos B."/>
            <person name="Lu D."/>
            <person name="Skrede I."/>
            <person name="Drula E."/>
            <person name="Henrissat B."/>
            <person name="Morin E."/>
            <person name="Kohler A."/>
            <person name="Barry K."/>
            <person name="LaButti K."/>
            <person name="Morin E."/>
            <person name="Salamov A."/>
            <person name="Lipzen A."/>
            <person name="Mereny Z."/>
            <person name="Hegedus B."/>
            <person name="Baldrian P."/>
            <person name="Stursova M."/>
            <person name="Weitz H."/>
            <person name="Taylor A."/>
            <person name="Grigoriev I.V."/>
            <person name="Nagy L.G."/>
            <person name="Martin F."/>
            <person name="Kauserud H."/>
        </authorList>
    </citation>
    <scope>NUCLEOTIDE SEQUENCE</scope>
    <source>
        <strain evidence="8">CBHHK067</strain>
    </source>
</reference>
<proteinExistence type="inferred from homology"/>
<feature type="compositionally biased region" description="Low complexity" evidence="7">
    <location>
        <begin position="21"/>
        <end position="31"/>
    </location>
</feature>
<comment type="caution">
    <text evidence="8">The sequence shown here is derived from an EMBL/GenBank/DDBJ whole genome shotgun (WGS) entry which is preliminary data.</text>
</comment>
<dbReference type="GO" id="GO:0006388">
    <property type="term" value="P:tRNA splicing, via endonucleolytic cleavage and ligation"/>
    <property type="evidence" value="ECO:0007669"/>
    <property type="project" value="TreeGrafter"/>
</dbReference>
<evidence type="ECO:0000256" key="5">
    <source>
        <dbReference type="ARBA" id="ARBA00023027"/>
    </source>
</evidence>
<name>A0AAD7H0B8_MYCRO</name>
<evidence type="ECO:0000256" key="2">
    <source>
        <dbReference type="ARBA" id="ARBA00009836"/>
    </source>
</evidence>
<evidence type="ECO:0000256" key="4">
    <source>
        <dbReference type="ARBA" id="ARBA00022679"/>
    </source>
</evidence>
<evidence type="ECO:0000256" key="6">
    <source>
        <dbReference type="ARBA" id="ARBA00047949"/>
    </source>
</evidence>
<keyword evidence="4" id="KW-0808">Transferase</keyword>
<dbReference type="SUPFAM" id="SSF56399">
    <property type="entry name" value="ADP-ribosylation"/>
    <property type="match status" value="1"/>
</dbReference>
<evidence type="ECO:0000256" key="3">
    <source>
        <dbReference type="ARBA" id="ARBA00012007"/>
    </source>
</evidence>
<gene>
    <name evidence="8" type="ORF">B0H17DRAFT_916890</name>
</gene>
<dbReference type="EC" id="2.7.1.160" evidence="3"/>
<dbReference type="EMBL" id="JARKIE010000003">
    <property type="protein sequence ID" value="KAJ7708955.1"/>
    <property type="molecule type" value="Genomic_DNA"/>
</dbReference>
<feature type="region of interest" description="Disordered" evidence="7">
    <location>
        <begin position="245"/>
        <end position="285"/>
    </location>
</feature>
<dbReference type="Pfam" id="PF01885">
    <property type="entry name" value="PTS_2-RNA"/>
    <property type="match status" value="1"/>
</dbReference>
<accession>A0AAD7H0B8</accession>
<comment type="function">
    <text evidence="1">Catalyzes the last step of tRNA splicing, the transfer of the splice junction 2'-phosphate from ligated tRNA to NAD to produce ADP-ribose 1''-2'' cyclic phosphate.</text>
</comment>
<sequence length="300" mass="34097">MLRTLPRHKFVPVISRISSTPPAAKRPFPAAKARKGGQDPREVRISRELSYLLRHGAKSEGLPIRSDGYADVDVLLRHRSLRGVDFPTLESVVRNDSKSRYHLLYEPRPGTVSSWWIRANQGHSMTDISLDLRRIETASEIPMAVHGTSLRAWESISKQGLSRMSRNHVHFAQGFEGTVISGMRSSSEVLIFLNVELALANDIKLYVSSNDVVLTPGNDMGYIEPRFFRRVERIKFSADPLPGWEARDEDDEMKENHQVSESSVDPIDERSKTTKQRREARAQKHAALIRELHRPELGFV</sequence>
<dbReference type="InterPro" id="IPR042081">
    <property type="entry name" value="RNA_2'-PTrans_C"/>
</dbReference>